<dbReference type="SMART" id="SM00298">
    <property type="entry name" value="CHROMO"/>
    <property type="match status" value="1"/>
</dbReference>
<keyword evidence="19" id="KW-1185">Reference proteome</keyword>
<dbReference type="InterPro" id="IPR011989">
    <property type="entry name" value="ARM-like"/>
</dbReference>
<keyword evidence="6" id="KW-0547">Nucleotide-binding</keyword>
<dbReference type="PROSITE" id="PS50893">
    <property type="entry name" value="ABC_TRANSPORTER_2"/>
    <property type="match status" value="2"/>
</dbReference>
<evidence type="ECO:0000256" key="10">
    <source>
        <dbReference type="ARBA" id="ARBA00022884"/>
    </source>
</evidence>
<dbReference type="InterPro" id="IPR050611">
    <property type="entry name" value="ABCF"/>
</dbReference>
<dbReference type="InterPro" id="IPR000953">
    <property type="entry name" value="Chromo/chromo_shadow_dom"/>
</dbReference>
<comment type="caution">
    <text evidence="18">The sequence shown here is derived from an EMBL/GenBank/DDBJ whole genome shotgun (WGS) entry which is preliminary data.</text>
</comment>
<dbReference type="InterPro" id="IPR027417">
    <property type="entry name" value="P-loop_NTPase"/>
</dbReference>
<reference evidence="18 19" key="1">
    <citation type="submission" date="2024-01" db="EMBL/GenBank/DDBJ databases">
        <title>A draft genome for the cacao thread blight pathogen Marasmiellus scandens.</title>
        <authorList>
            <person name="Baruah I.K."/>
            <person name="Leung J."/>
            <person name="Bukari Y."/>
            <person name="Amoako-Attah I."/>
            <person name="Meinhardt L.W."/>
            <person name="Bailey B.A."/>
            <person name="Cohen S.P."/>
        </authorList>
    </citation>
    <scope>NUCLEOTIDE SEQUENCE [LARGE SCALE GENOMIC DNA]</scope>
    <source>
        <strain evidence="18 19">GH-19</strain>
    </source>
</reference>
<evidence type="ECO:0000256" key="6">
    <source>
        <dbReference type="ARBA" id="ARBA00022741"/>
    </source>
</evidence>
<dbReference type="CDD" id="cd18626">
    <property type="entry name" value="CD_eEF3"/>
    <property type="match status" value="1"/>
</dbReference>
<dbReference type="PANTHER" id="PTHR19211:SF5">
    <property type="entry name" value="ELONGATION FACTOR 3A-RELATED"/>
    <property type="match status" value="1"/>
</dbReference>
<keyword evidence="10" id="KW-0694">RNA-binding</keyword>
<dbReference type="Gene3D" id="3.40.50.300">
    <property type="entry name" value="P-loop containing nucleotide triphosphate hydrolases"/>
    <property type="match status" value="2"/>
</dbReference>
<evidence type="ECO:0000256" key="5">
    <source>
        <dbReference type="ARBA" id="ARBA00022737"/>
    </source>
</evidence>
<name>A0ABR1J8R5_9AGAR</name>
<evidence type="ECO:0000256" key="16">
    <source>
        <dbReference type="SAM" id="MobiDB-lite"/>
    </source>
</evidence>
<dbReference type="InterPro" id="IPR017871">
    <property type="entry name" value="ABC_transporter-like_CS"/>
</dbReference>
<dbReference type="GO" id="GO:0003746">
    <property type="term" value="F:translation elongation factor activity"/>
    <property type="evidence" value="ECO:0007669"/>
    <property type="project" value="UniProtKB-KW"/>
</dbReference>
<feature type="region of interest" description="Disordered" evidence="16">
    <location>
        <begin position="992"/>
        <end position="1058"/>
    </location>
</feature>
<evidence type="ECO:0000256" key="11">
    <source>
        <dbReference type="ARBA" id="ARBA00022917"/>
    </source>
</evidence>
<dbReference type="SUPFAM" id="SSF52540">
    <property type="entry name" value="P-loop containing nucleoside triphosphate hydrolases"/>
    <property type="match status" value="2"/>
</dbReference>
<dbReference type="Proteomes" id="UP001498398">
    <property type="component" value="Unassembled WGS sequence"/>
</dbReference>
<evidence type="ECO:0000256" key="3">
    <source>
        <dbReference type="ARBA" id="ARBA00011054"/>
    </source>
</evidence>
<feature type="domain" description="ABC transporter" evidence="17">
    <location>
        <begin position="448"/>
        <end position="665"/>
    </location>
</feature>
<proteinExistence type="inferred from homology"/>
<feature type="domain" description="ABC transporter" evidence="17">
    <location>
        <begin position="693"/>
        <end position="1010"/>
    </location>
</feature>
<dbReference type="InterPro" id="IPR015688">
    <property type="entry name" value="eEF3_ABC2_chromodomain-like"/>
</dbReference>
<evidence type="ECO:0000256" key="14">
    <source>
        <dbReference type="ARBA" id="ARBA00050045"/>
    </source>
</evidence>
<comment type="similarity">
    <text evidence="3">Belongs to the ABC transporter superfamily. ABCF family. EF3 subfamily.</text>
</comment>
<dbReference type="CDD" id="cd03221">
    <property type="entry name" value="ABCF_EF-3"/>
    <property type="match status" value="1"/>
</dbReference>
<comment type="subcellular location">
    <subcellularLocation>
        <location evidence="1">Cytoplasm</location>
    </subcellularLocation>
</comment>
<organism evidence="18 19">
    <name type="scientific">Marasmiellus scandens</name>
    <dbReference type="NCBI Taxonomy" id="2682957"/>
    <lineage>
        <taxon>Eukaryota</taxon>
        <taxon>Fungi</taxon>
        <taxon>Dikarya</taxon>
        <taxon>Basidiomycota</taxon>
        <taxon>Agaricomycotina</taxon>
        <taxon>Agaricomycetes</taxon>
        <taxon>Agaricomycetidae</taxon>
        <taxon>Agaricales</taxon>
        <taxon>Marasmiineae</taxon>
        <taxon>Omphalotaceae</taxon>
        <taxon>Marasmiellus</taxon>
    </lineage>
</organism>
<keyword evidence="4" id="KW-0963">Cytoplasm</keyword>
<dbReference type="InterPro" id="IPR034085">
    <property type="entry name" value="TOG"/>
</dbReference>
<dbReference type="SMART" id="SM01349">
    <property type="entry name" value="TOG"/>
    <property type="match status" value="1"/>
</dbReference>
<protein>
    <recommendedName>
        <fullName evidence="13">Elongation factor 3</fullName>
    </recommendedName>
    <alternativeName>
        <fullName evidence="14">Eukaryotic elongation factor 3</fullName>
    </alternativeName>
</protein>
<dbReference type="Pfam" id="PF24987">
    <property type="entry name" value="HEAT_EF3_N"/>
    <property type="match status" value="1"/>
</dbReference>
<evidence type="ECO:0000256" key="12">
    <source>
        <dbReference type="ARBA" id="ARBA00049360"/>
    </source>
</evidence>
<evidence type="ECO:0000256" key="8">
    <source>
        <dbReference type="ARBA" id="ARBA00022801"/>
    </source>
</evidence>
<feature type="compositionally biased region" description="Basic residues" evidence="16">
    <location>
        <begin position="1038"/>
        <end position="1048"/>
    </location>
</feature>
<keyword evidence="11" id="KW-0648">Protein biosynthesis</keyword>
<keyword evidence="7 18" id="KW-0251">Elongation factor</keyword>
<dbReference type="SMART" id="SM00382">
    <property type="entry name" value="AAA"/>
    <property type="match status" value="2"/>
</dbReference>
<keyword evidence="5" id="KW-0677">Repeat</keyword>
<evidence type="ECO:0000259" key="17">
    <source>
        <dbReference type="PROSITE" id="PS50893"/>
    </source>
</evidence>
<dbReference type="InterPro" id="IPR021133">
    <property type="entry name" value="HEAT_type_2"/>
</dbReference>
<comment type="catalytic activity">
    <reaction evidence="12">
        <text>ATP + H2O = ADP + phosphate + H(+)</text>
        <dbReference type="Rhea" id="RHEA:13065"/>
        <dbReference type="ChEBI" id="CHEBI:15377"/>
        <dbReference type="ChEBI" id="CHEBI:15378"/>
        <dbReference type="ChEBI" id="CHEBI:30616"/>
        <dbReference type="ChEBI" id="CHEBI:43474"/>
        <dbReference type="ChEBI" id="CHEBI:456216"/>
    </reaction>
</comment>
<evidence type="ECO:0000313" key="18">
    <source>
        <dbReference type="EMBL" id="KAK7449728.1"/>
    </source>
</evidence>
<evidence type="ECO:0000256" key="1">
    <source>
        <dbReference type="ARBA" id="ARBA00004496"/>
    </source>
</evidence>
<dbReference type="Pfam" id="PF00005">
    <property type="entry name" value="ABC_tran"/>
    <property type="match status" value="2"/>
</dbReference>
<dbReference type="Gene3D" id="1.25.10.10">
    <property type="entry name" value="Leucine-rich Repeat Variant"/>
    <property type="match status" value="1"/>
</dbReference>
<dbReference type="SUPFAM" id="SSF54160">
    <property type="entry name" value="Chromo domain-like"/>
    <property type="match status" value="1"/>
</dbReference>
<evidence type="ECO:0000256" key="7">
    <source>
        <dbReference type="ARBA" id="ARBA00022768"/>
    </source>
</evidence>
<evidence type="ECO:0000256" key="9">
    <source>
        <dbReference type="ARBA" id="ARBA00022840"/>
    </source>
</evidence>
<evidence type="ECO:0000256" key="4">
    <source>
        <dbReference type="ARBA" id="ARBA00022490"/>
    </source>
</evidence>
<feature type="repeat" description="HEAT" evidence="15">
    <location>
        <begin position="190"/>
        <end position="228"/>
    </location>
</feature>
<dbReference type="InterPro" id="IPR016197">
    <property type="entry name" value="Chromo-like_dom_sf"/>
</dbReference>
<keyword evidence="8" id="KW-0378">Hydrolase</keyword>
<dbReference type="PROSITE" id="PS00211">
    <property type="entry name" value="ABC_TRANSPORTER_1"/>
    <property type="match status" value="2"/>
</dbReference>
<dbReference type="Pfam" id="PF24984">
    <property type="entry name" value="HEAT_EF3_GNC1"/>
    <property type="match status" value="1"/>
</dbReference>
<keyword evidence="9" id="KW-0067">ATP-binding</keyword>
<comment type="pathway">
    <text evidence="2">Protein biosynthesis; polypeptide chain elongation.</text>
</comment>
<dbReference type="InterPro" id="IPR016024">
    <property type="entry name" value="ARM-type_fold"/>
</dbReference>
<evidence type="ECO:0000256" key="13">
    <source>
        <dbReference type="ARBA" id="ARBA00050030"/>
    </source>
</evidence>
<dbReference type="InterPro" id="IPR047038">
    <property type="entry name" value="eEF3_chromodomain-like_sf"/>
</dbReference>
<evidence type="ECO:0000313" key="19">
    <source>
        <dbReference type="Proteomes" id="UP001498398"/>
    </source>
</evidence>
<dbReference type="PROSITE" id="PS50077">
    <property type="entry name" value="HEAT_REPEAT"/>
    <property type="match status" value="1"/>
</dbReference>
<dbReference type="EMBL" id="JBANRG010000035">
    <property type="protein sequence ID" value="KAK7449728.1"/>
    <property type="molecule type" value="Genomic_DNA"/>
</dbReference>
<dbReference type="PANTHER" id="PTHR19211">
    <property type="entry name" value="ATP-BINDING TRANSPORT PROTEIN-RELATED"/>
    <property type="match status" value="1"/>
</dbReference>
<accession>A0ABR1J8R5</accession>
<evidence type="ECO:0000256" key="15">
    <source>
        <dbReference type="PROSITE-ProRule" id="PRU00103"/>
    </source>
</evidence>
<gene>
    <name evidence="18" type="primary">TEF3</name>
    <name evidence="18" type="ORF">VKT23_013203</name>
</gene>
<dbReference type="Gene3D" id="2.40.50.990">
    <property type="match status" value="1"/>
</dbReference>
<dbReference type="InterPro" id="IPR003439">
    <property type="entry name" value="ABC_transporter-like_ATP-bd"/>
</dbReference>
<evidence type="ECO:0000256" key="2">
    <source>
        <dbReference type="ARBA" id="ARBA00004815"/>
    </source>
</evidence>
<dbReference type="InterPro" id="IPR003593">
    <property type="entry name" value="AAA+_ATPase"/>
</dbReference>
<dbReference type="SUPFAM" id="SSF48371">
    <property type="entry name" value="ARM repeat"/>
    <property type="match status" value="1"/>
</dbReference>
<sequence>MPAPATATAPVSSIPDPASLKGSVDGQVNVSALFGADKAAREAAISHFAAVAAKEGPSALESAGFQAQVIKALADKKSPAAREGAAEAILGLAKNGAVKALEPTFVSSGIYAALLETFADKMPAPRTVAVEAVRVYAASMNPWGTGLILPALLHEIKSAGKWQVKTGSLAVLNQLVESAPAQTARLMPDIIPVLSEAIWDTKADVKKAARDSLTKATALVSNKDIERFIPALIKALINPVEEVPNTIALLSATTFVSEVDSATLSLMVPLLSRGLNEKLTATKRKVAVIVDNMAKLVDNAATVRPFIPKLLPGLIKVETTIGDPEARGVVGKAINTLRQVGEVPASSDGSDLPPLKKAEATQLASGLAASYKKLGGVLPANHVAVTYASALAANMCNSKNFDVPEWETLAPYIAFASTSADPVQVTREWVVRSASDDIEEEEVPEDEEEGEDLCNCQFSLAYGAKILLNTATLRLKRGHRYGLCGKNGTGKSTLMRAITNGQVEGFPSPDEVRTFYVEHDIDGSEAETSVLEFILSDKRVQAEETEIKDTLASVGFTDERQKHAIGSLSGGWKMKLALARAMLFKADILLLDEPTNHLDVVNVAWLENYLTSLKTCTSIIVSHDSGFLNNTITDVLHLNRFKLRRYRGNLEKFVQQVPEAKSYYTLEAQEDYRFKLPDPPLLEGVKTKEKSLLKMRQVGFQYPTQPVQQLYDITLQVSLSSRVAILGPNGSGKSTLVKLLIGDMEPNKGGEIWKHPNLVIGYVAQHAFHHIDHHLDKTPLEYMLWRYQTGEDMEEMTKANRQISEEEHQKMKEGGVVVVEGQKRLIDEIVARKKLKQSYEYEVSFKGLSSSENIWLPRDDLIKRGFEKKVLEVDTREAQRLGLLRPLVRREIEKHFADFGLEPEFVSHNTMRGLSGGQKVKIVLGAATWRRPHVICLDEPTNYLDRESLAALIEALKVFEGGVLIITHNRDFSESLCKEVWAMRDGRLEASGHNWVEGQGSGPRIDKKDGEEEDQYDAMGNKVETKKNKKLTSSEARKLKKERMARKKRGEDVTDDEL</sequence>